<dbReference type="GO" id="GO:0016791">
    <property type="term" value="F:phosphatase activity"/>
    <property type="evidence" value="ECO:0007669"/>
    <property type="project" value="TreeGrafter"/>
</dbReference>
<dbReference type="AlphaFoldDB" id="A0A6J4IF24"/>
<dbReference type="EMBL" id="CADCSY010000099">
    <property type="protein sequence ID" value="CAA9250860.1"/>
    <property type="molecule type" value="Genomic_DNA"/>
</dbReference>
<dbReference type="GO" id="GO:0000287">
    <property type="term" value="F:magnesium ion binding"/>
    <property type="evidence" value="ECO:0007669"/>
    <property type="project" value="TreeGrafter"/>
</dbReference>
<sequence length="277" mass="28728">MTTTGGTPAFGPLRLVATDLDGTIVRSDGTVSDRTRAAFAAAEEAGVGVVLVTGRPPRWMHTMADETGHRGLAILSNGAIVYDLHEERIVEEHPLDPAAAAEVVAALRRAIPGLVFAVERGGRFGHEPAWIPRYAVPDDVLVGELDDLLAEPMVKLLARHDELSGDEMVARARAVVGGVATVTHSGVGSTGMLEVSGPDVTKASALARLAANLGTGPEGTVAFGDMPNDLPMLAWAGHSVAVANAHAEVRAMADEVTGSNDDDGVAMVVERLLAEAV</sequence>
<dbReference type="PANTHER" id="PTHR10000:SF8">
    <property type="entry name" value="HAD SUPERFAMILY HYDROLASE-LIKE, TYPE 3"/>
    <property type="match status" value="1"/>
</dbReference>
<dbReference type="NCBIfam" id="TIGR01484">
    <property type="entry name" value="HAD-SF-IIB"/>
    <property type="match status" value="1"/>
</dbReference>
<dbReference type="InterPro" id="IPR006379">
    <property type="entry name" value="HAD-SF_hydro_IIB"/>
</dbReference>
<protein>
    <submittedName>
        <fullName evidence="1">Hydrolase, HAD superfamily</fullName>
    </submittedName>
</protein>
<organism evidence="1">
    <name type="scientific">uncultured Acidimicrobiales bacterium</name>
    <dbReference type="NCBI Taxonomy" id="310071"/>
    <lineage>
        <taxon>Bacteria</taxon>
        <taxon>Bacillati</taxon>
        <taxon>Actinomycetota</taxon>
        <taxon>Acidimicrobiia</taxon>
        <taxon>Acidimicrobiales</taxon>
        <taxon>environmental samples</taxon>
    </lineage>
</organism>
<dbReference type="InterPro" id="IPR036412">
    <property type="entry name" value="HAD-like_sf"/>
</dbReference>
<name>A0A6J4IF24_9ACTN</name>
<dbReference type="Pfam" id="PF08282">
    <property type="entry name" value="Hydrolase_3"/>
    <property type="match status" value="1"/>
</dbReference>
<accession>A0A6J4IF24</accession>
<proteinExistence type="predicted"/>
<keyword evidence="1" id="KW-0378">Hydrolase</keyword>
<dbReference type="SUPFAM" id="SSF56784">
    <property type="entry name" value="HAD-like"/>
    <property type="match status" value="1"/>
</dbReference>
<dbReference type="PANTHER" id="PTHR10000">
    <property type="entry name" value="PHOSPHOSERINE PHOSPHATASE"/>
    <property type="match status" value="1"/>
</dbReference>
<dbReference type="InterPro" id="IPR023214">
    <property type="entry name" value="HAD_sf"/>
</dbReference>
<evidence type="ECO:0000313" key="1">
    <source>
        <dbReference type="EMBL" id="CAA9250860.1"/>
    </source>
</evidence>
<reference evidence="1" key="1">
    <citation type="submission" date="2020-02" db="EMBL/GenBank/DDBJ databases">
        <authorList>
            <person name="Meier V. D."/>
        </authorList>
    </citation>
    <scope>NUCLEOTIDE SEQUENCE</scope>
    <source>
        <strain evidence="1">AVDCRST_MAG20</strain>
    </source>
</reference>
<dbReference type="Gene3D" id="3.30.1240.10">
    <property type="match status" value="1"/>
</dbReference>
<dbReference type="GO" id="GO:0005829">
    <property type="term" value="C:cytosol"/>
    <property type="evidence" value="ECO:0007669"/>
    <property type="project" value="TreeGrafter"/>
</dbReference>
<gene>
    <name evidence="1" type="ORF">AVDCRST_MAG20-2127</name>
</gene>
<dbReference type="Gene3D" id="3.40.50.1000">
    <property type="entry name" value="HAD superfamily/HAD-like"/>
    <property type="match status" value="1"/>
</dbReference>